<dbReference type="EMBL" id="JAIWYP010000006">
    <property type="protein sequence ID" value="KAH3814697.1"/>
    <property type="molecule type" value="Genomic_DNA"/>
</dbReference>
<reference evidence="1" key="2">
    <citation type="submission" date="2020-11" db="EMBL/GenBank/DDBJ databases">
        <authorList>
            <person name="McCartney M.A."/>
            <person name="Auch B."/>
            <person name="Kono T."/>
            <person name="Mallez S."/>
            <person name="Becker A."/>
            <person name="Gohl D.M."/>
            <person name="Silverstein K.A.T."/>
            <person name="Koren S."/>
            <person name="Bechman K.B."/>
            <person name="Herman A."/>
            <person name="Abrahante J.E."/>
            <person name="Garbe J."/>
        </authorList>
    </citation>
    <scope>NUCLEOTIDE SEQUENCE</scope>
    <source>
        <strain evidence="1">Duluth1</strain>
        <tissue evidence="1">Whole animal</tissue>
    </source>
</reference>
<organism evidence="1 2">
    <name type="scientific">Dreissena polymorpha</name>
    <name type="common">Zebra mussel</name>
    <name type="synonym">Mytilus polymorpha</name>
    <dbReference type="NCBI Taxonomy" id="45954"/>
    <lineage>
        <taxon>Eukaryota</taxon>
        <taxon>Metazoa</taxon>
        <taxon>Spiralia</taxon>
        <taxon>Lophotrochozoa</taxon>
        <taxon>Mollusca</taxon>
        <taxon>Bivalvia</taxon>
        <taxon>Autobranchia</taxon>
        <taxon>Heteroconchia</taxon>
        <taxon>Euheterodonta</taxon>
        <taxon>Imparidentia</taxon>
        <taxon>Neoheterodontei</taxon>
        <taxon>Myida</taxon>
        <taxon>Dreissenoidea</taxon>
        <taxon>Dreissenidae</taxon>
        <taxon>Dreissena</taxon>
    </lineage>
</organism>
<protein>
    <submittedName>
        <fullName evidence="1">Uncharacterized protein</fullName>
    </submittedName>
</protein>
<comment type="caution">
    <text evidence="1">The sequence shown here is derived from an EMBL/GenBank/DDBJ whole genome shotgun (WGS) entry which is preliminary data.</text>
</comment>
<dbReference type="AlphaFoldDB" id="A0A9D4GIQ2"/>
<reference evidence="1" key="1">
    <citation type="journal article" date="2019" name="bioRxiv">
        <title>The Genome of the Zebra Mussel, Dreissena polymorpha: A Resource for Invasive Species Research.</title>
        <authorList>
            <person name="McCartney M.A."/>
            <person name="Auch B."/>
            <person name="Kono T."/>
            <person name="Mallez S."/>
            <person name="Zhang Y."/>
            <person name="Obille A."/>
            <person name="Becker A."/>
            <person name="Abrahante J.E."/>
            <person name="Garbe J."/>
            <person name="Badalamenti J.P."/>
            <person name="Herman A."/>
            <person name="Mangelson H."/>
            <person name="Liachko I."/>
            <person name="Sullivan S."/>
            <person name="Sone E.D."/>
            <person name="Koren S."/>
            <person name="Silverstein K.A.T."/>
            <person name="Beckman K.B."/>
            <person name="Gohl D.M."/>
        </authorList>
    </citation>
    <scope>NUCLEOTIDE SEQUENCE</scope>
    <source>
        <strain evidence="1">Duluth1</strain>
        <tissue evidence="1">Whole animal</tissue>
    </source>
</reference>
<proteinExistence type="predicted"/>
<gene>
    <name evidence="1" type="ORF">DPMN_143203</name>
</gene>
<keyword evidence="2" id="KW-1185">Reference proteome</keyword>
<sequence length="163" mass="18747">MKVIEVLGKSTRGLRKIFVILYPDMIHAMHYLVRTRKKTVPFWLKNGHHTSRWLRSDVEFHGKVSLADICKTDQNTIKLQSSTIEKTKVAKLLITMESGNISGFRGRILEDIAVDDIPNHVTYDDSLDKKNRWRSEREDPGSNPALTTGIFLSKKFIPHLLFS</sequence>
<accession>A0A9D4GIQ2</accession>
<name>A0A9D4GIQ2_DREPO</name>
<evidence type="ECO:0000313" key="2">
    <source>
        <dbReference type="Proteomes" id="UP000828390"/>
    </source>
</evidence>
<dbReference type="Proteomes" id="UP000828390">
    <property type="component" value="Unassembled WGS sequence"/>
</dbReference>
<evidence type="ECO:0000313" key="1">
    <source>
        <dbReference type="EMBL" id="KAH3814697.1"/>
    </source>
</evidence>